<evidence type="ECO:0000256" key="4">
    <source>
        <dbReference type="SAM" id="MobiDB-lite"/>
    </source>
</evidence>
<dbReference type="Gene3D" id="3.30.70.270">
    <property type="match status" value="1"/>
</dbReference>
<feature type="domain" description="UmuC" evidence="5">
    <location>
        <begin position="57"/>
        <end position="177"/>
    </location>
</feature>
<feature type="region of interest" description="Disordered" evidence="4">
    <location>
        <begin position="433"/>
        <end position="472"/>
    </location>
</feature>
<dbReference type="Gene3D" id="1.10.150.20">
    <property type="entry name" value="5' to 3' exonuclease, C-terminal subdomain"/>
    <property type="match status" value="1"/>
</dbReference>
<dbReference type="InterPro" id="IPR043128">
    <property type="entry name" value="Rev_trsase/Diguanyl_cyclase"/>
</dbReference>
<comment type="similarity">
    <text evidence="1">Belongs to the DNA polymerase type-Y family.</text>
</comment>
<evidence type="ECO:0000313" key="6">
    <source>
        <dbReference type="EMBL" id="AYD89863.1"/>
    </source>
</evidence>
<dbReference type="Gene3D" id="3.40.1170.60">
    <property type="match status" value="1"/>
</dbReference>
<evidence type="ECO:0000259" key="5">
    <source>
        <dbReference type="Pfam" id="PF00817"/>
    </source>
</evidence>
<reference evidence="6 7" key="1">
    <citation type="submission" date="2018-09" db="EMBL/GenBank/DDBJ databases">
        <authorList>
            <person name="Li J."/>
        </authorList>
    </citation>
    <scope>NUCLEOTIDE SEQUENCE [LARGE SCALE GENOMIC DNA]</scope>
    <source>
        <strain evidence="6 7">2129</strain>
    </source>
</reference>
<dbReference type="Pfam" id="PF00817">
    <property type="entry name" value="IMS"/>
    <property type="match status" value="1"/>
</dbReference>
<keyword evidence="7" id="KW-1185">Reference proteome</keyword>
<sequence>MSASGAVPERRLLALWVPDWPVVALTLEAREQRRASGSSPRGARLRESRADVDPALSPVAVAAARVLAASAPARAAGVTVGMRTRLARATCPGLLILPPQAEREARGFELVMDAVSAILADPIVARPGLALCPARGPARWAGGEDPLASALVEAVAQEADVECQVGVAGSLAGAVLAARQGVLVEPGDTPDFLAPWPLESLLACLTTPRLRAEGRELVEVLGRLGLYTLGDLARLPHADLAARFGPTGARLHRLACGTEHEVPRVTRPARDVSVEAVLDPPAQRADTAAFAARNLAEELVSRLVSLGLAADRLLVEASCQDGTGLCRCWMLETTPTAAEVTDRVRWQLEGWLAGRSGRPPASALERLRLVALGLFPAGAAQTGLWRGAGDQSARRAHRAASRLESLLGAGSVQVPQVVPGWDPRSRARCVTWGEQEGQERGRTGPAQGLPRSQEGRTSVPWAGMLPEPSPSVVLPRPCPVRLGSALGEDLDVDVQGQLLGTPAHLEVSCPEAVCLRDRRACLGCVPGACSPHRLRVRSWAGPWPVSEAWWRPGGASRRAYLQVVPELGPPLLLVRAGQWWLDAVYS</sequence>
<evidence type="ECO:0000256" key="2">
    <source>
        <dbReference type="ARBA" id="ARBA00022763"/>
    </source>
</evidence>
<dbReference type="EMBL" id="CP032514">
    <property type="protein sequence ID" value="AYD89863.1"/>
    <property type="molecule type" value="Genomic_DNA"/>
</dbReference>
<proteinExistence type="inferred from homology"/>
<evidence type="ECO:0000256" key="3">
    <source>
        <dbReference type="ARBA" id="ARBA00025589"/>
    </source>
</evidence>
<gene>
    <name evidence="6" type="ORF">D5R93_07185</name>
</gene>
<dbReference type="InterPro" id="IPR050356">
    <property type="entry name" value="SulA_CellDiv_inhibitor"/>
</dbReference>
<dbReference type="RefSeq" id="WP_119835140.1">
    <property type="nucleotide sequence ID" value="NZ_CP032514.1"/>
</dbReference>
<comment type="function">
    <text evidence="3">Poorly processive, error-prone DNA polymerase involved in untargeted mutagenesis. Copies undamaged DNA at stalled replication forks, which arise in vivo from mismatched or misaligned primer ends. These misaligned primers can be extended by PolIV. Exhibits no 3'-5' exonuclease (proofreading) activity. May be involved in translesional synthesis, in conjunction with the beta clamp from PolIII.</text>
</comment>
<dbReference type="InterPro" id="IPR043502">
    <property type="entry name" value="DNA/RNA_pol_sf"/>
</dbReference>
<protein>
    <submittedName>
        <fullName evidence="6">DNA polymerase Y family protein</fullName>
    </submittedName>
</protein>
<evidence type="ECO:0000313" key="7">
    <source>
        <dbReference type="Proteomes" id="UP000273001"/>
    </source>
</evidence>
<dbReference type="PANTHER" id="PTHR35369">
    <property type="entry name" value="BLR3025 PROTEIN-RELATED"/>
    <property type="match status" value="1"/>
</dbReference>
<dbReference type="PANTHER" id="PTHR35369:SF2">
    <property type="entry name" value="BLR3025 PROTEIN"/>
    <property type="match status" value="1"/>
</dbReference>
<accession>A0ABM6Z492</accession>
<dbReference type="Proteomes" id="UP000273001">
    <property type="component" value="Chromosome"/>
</dbReference>
<name>A0ABM6Z492_9ACTO</name>
<organism evidence="6 7">
    <name type="scientific">Actinomyces lilanjuaniae</name>
    <dbReference type="NCBI Taxonomy" id="2321394"/>
    <lineage>
        <taxon>Bacteria</taxon>
        <taxon>Bacillati</taxon>
        <taxon>Actinomycetota</taxon>
        <taxon>Actinomycetes</taxon>
        <taxon>Actinomycetales</taxon>
        <taxon>Actinomycetaceae</taxon>
        <taxon>Actinomyces</taxon>
    </lineage>
</organism>
<dbReference type="InterPro" id="IPR001126">
    <property type="entry name" value="UmuC"/>
</dbReference>
<dbReference type="SUPFAM" id="SSF56672">
    <property type="entry name" value="DNA/RNA polymerases"/>
    <property type="match status" value="1"/>
</dbReference>
<evidence type="ECO:0000256" key="1">
    <source>
        <dbReference type="ARBA" id="ARBA00010945"/>
    </source>
</evidence>
<keyword evidence="2" id="KW-0227">DNA damage</keyword>